<gene>
    <name evidence="10" type="ORF">MNBD_GAMMA03-1627</name>
</gene>
<keyword evidence="3" id="KW-0547">Nucleotide-binding</keyword>
<dbReference type="InterPro" id="IPR043686">
    <property type="entry name" value="Uup"/>
</dbReference>
<dbReference type="GO" id="GO:0005524">
    <property type="term" value="F:ATP binding"/>
    <property type="evidence" value="ECO:0007669"/>
    <property type="project" value="UniProtKB-KW"/>
</dbReference>
<dbReference type="InterPro" id="IPR032781">
    <property type="entry name" value="ABC_tran_Xtn"/>
</dbReference>
<dbReference type="PROSITE" id="PS00211">
    <property type="entry name" value="ABC_TRANSPORTER_1"/>
    <property type="match status" value="1"/>
</dbReference>
<dbReference type="InterPro" id="IPR017871">
    <property type="entry name" value="ABC_transporter-like_CS"/>
</dbReference>
<dbReference type="FunFam" id="3.40.50.300:FF:000011">
    <property type="entry name" value="Putative ABC transporter ATP-binding component"/>
    <property type="match status" value="1"/>
</dbReference>
<dbReference type="Gene3D" id="3.40.50.300">
    <property type="entry name" value="P-loop containing nucleotide triphosphate hydrolases"/>
    <property type="match status" value="2"/>
</dbReference>
<evidence type="ECO:0000259" key="9">
    <source>
        <dbReference type="PROSITE" id="PS50893"/>
    </source>
</evidence>
<dbReference type="SMART" id="SM00382">
    <property type="entry name" value="AAA"/>
    <property type="match status" value="2"/>
</dbReference>
<dbReference type="HAMAP" id="MF_00848">
    <property type="entry name" value="Uup"/>
    <property type="match status" value="1"/>
</dbReference>
<keyword evidence="1" id="KW-0963">Cytoplasm</keyword>
<dbReference type="GO" id="GO:0003677">
    <property type="term" value="F:DNA binding"/>
    <property type="evidence" value="ECO:0007669"/>
    <property type="project" value="UniProtKB-KW"/>
</dbReference>
<dbReference type="GO" id="GO:0006281">
    <property type="term" value="P:DNA repair"/>
    <property type="evidence" value="ECO:0007669"/>
    <property type="project" value="UniProtKB-KW"/>
</dbReference>
<evidence type="ECO:0000313" key="10">
    <source>
        <dbReference type="EMBL" id="VAW46960.1"/>
    </source>
</evidence>
<dbReference type="Pfam" id="PF00005">
    <property type="entry name" value="ABC_tran"/>
    <property type="match status" value="2"/>
</dbReference>
<dbReference type="CDD" id="cd03221">
    <property type="entry name" value="ABCF_EF-3"/>
    <property type="match status" value="2"/>
</dbReference>
<accession>A0A3B0W371</accession>
<keyword evidence="5" id="KW-0378">Hydrolase</keyword>
<sequence length="639" mass="72222">MLQAACSNCKLRKNIKQLPMAILTLIDVSLDFGAEPLLDKINFTIKKGQKLSLIGRNGEGKSSLMKLLTGQIPLEHGDIRKPGGTTVAMMEQNVPQDNNDDDVYTLVAKALGEAGCDIIQYHHALTHNLDTLDAIGEKITANDSWALLNTIETVISQLSLDQQQKFNQLSGGVKRRVVLARALVQQPDLLLLDEPTNHLDIDTIEWLEKFVKNLNIAVVFVTHDRAFLNNIATGILELDRGKIYYYDCDYTTYLVRRDERLNSEDKENQRFDKKLAKEEVWIRQGIKARRTRNEGRVRSLKKLRNERSQRRVQSGTAQGQINIAEKSGKKVITAHNISYAYGEDILFKEFSAKIHRGDKIGIIGKNGVGKTTLVNILLGELQPQTGSVKHGTGLEIAYFDQLKGKLNLNDTVANNLNQGTDEIVINGKPTHVISYLQKFLFRPDKILAPAKVLSGGERSRLLLARLFARPANVLVLDEPTNDLDIETLDLLQEQLFEFPGTVLLISHDRDFIDNVATQTYVFEGNGKIQEYVGGYKDYLIQRPNLVKTNPKKVKASTNKPTASTSNSVNKLTFKDQFELDNIPKEIDKLESQLAELTNQMNQPEYYQQDTHIVKQTTSHHKKLKTKLEQKYQRWNELEG</sequence>
<dbReference type="GO" id="GO:0016887">
    <property type="term" value="F:ATP hydrolysis activity"/>
    <property type="evidence" value="ECO:0007669"/>
    <property type="project" value="InterPro"/>
</dbReference>
<dbReference type="Gene3D" id="1.10.287.380">
    <property type="entry name" value="Valyl-tRNA synthetase, C-terminal domain"/>
    <property type="match status" value="1"/>
</dbReference>
<evidence type="ECO:0000256" key="5">
    <source>
        <dbReference type="ARBA" id="ARBA00022801"/>
    </source>
</evidence>
<evidence type="ECO:0000256" key="7">
    <source>
        <dbReference type="ARBA" id="ARBA00023125"/>
    </source>
</evidence>
<dbReference type="PROSITE" id="PS50893">
    <property type="entry name" value="ABC_TRANSPORTER_2"/>
    <property type="match status" value="2"/>
</dbReference>
<protein>
    <submittedName>
        <fullName evidence="10">Bis-ABC ATPase Uup</fullName>
    </submittedName>
</protein>
<feature type="domain" description="ABC transporter" evidence="9">
    <location>
        <begin position="332"/>
        <end position="549"/>
    </location>
</feature>
<dbReference type="AlphaFoldDB" id="A0A3B0W371"/>
<name>A0A3B0W371_9ZZZZ</name>
<keyword evidence="4" id="KW-0227">DNA damage</keyword>
<dbReference type="FunFam" id="3.40.50.300:FF:000309">
    <property type="entry name" value="ABC transporter ATP-binding protein"/>
    <property type="match status" value="1"/>
</dbReference>
<proteinExistence type="inferred from homology"/>
<keyword evidence="2" id="KW-0677">Repeat</keyword>
<keyword evidence="6" id="KW-0067">ATP-binding</keyword>
<dbReference type="InterPro" id="IPR032524">
    <property type="entry name" value="ABC_tran_C"/>
</dbReference>
<evidence type="ECO:0000256" key="2">
    <source>
        <dbReference type="ARBA" id="ARBA00022737"/>
    </source>
</evidence>
<dbReference type="Pfam" id="PF12848">
    <property type="entry name" value="ABC_tran_Xtn"/>
    <property type="match status" value="1"/>
</dbReference>
<dbReference type="PANTHER" id="PTHR42855">
    <property type="entry name" value="ABC TRANSPORTER ATP-BINDING SUBUNIT"/>
    <property type="match status" value="1"/>
</dbReference>
<dbReference type="InterPro" id="IPR003593">
    <property type="entry name" value="AAA+_ATPase"/>
</dbReference>
<evidence type="ECO:0000256" key="8">
    <source>
        <dbReference type="ARBA" id="ARBA00023204"/>
    </source>
</evidence>
<dbReference type="PANTHER" id="PTHR42855:SF1">
    <property type="entry name" value="ABC TRANSPORTER DOMAIN-CONTAINING PROTEIN"/>
    <property type="match status" value="1"/>
</dbReference>
<evidence type="ECO:0000256" key="6">
    <source>
        <dbReference type="ARBA" id="ARBA00022840"/>
    </source>
</evidence>
<dbReference type="SUPFAM" id="SSF52540">
    <property type="entry name" value="P-loop containing nucleoside triphosphate hydrolases"/>
    <property type="match status" value="2"/>
</dbReference>
<dbReference type="Pfam" id="PF16326">
    <property type="entry name" value="ABC_tran_CTD"/>
    <property type="match status" value="1"/>
</dbReference>
<evidence type="ECO:0000256" key="4">
    <source>
        <dbReference type="ARBA" id="ARBA00022763"/>
    </source>
</evidence>
<feature type="domain" description="ABC transporter" evidence="9">
    <location>
        <begin position="23"/>
        <end position="265"/>
    </location>
</feature>
<dbReference type="InterPro" id="IPR003439">
    <property type="entry name" value="ABC_transporter-like_ATP-bd"/>
</dbReference>
<dbReference type="InterPro" id="IPR037118">
    <property type="entry name" value="Val-tRNA_synth_C_sf"/>
</dbReference>
<reference evidence="10" key="1">
    <citation type="submission" date="2018-06" db="EMBL/GenBank/DDBJ databases">
        <authorList>
            <person name="Zhirakovskaya E."/>
        </authorList>
    </citation>
    <scope>NUCLEOTIDE SEQUENCE</scope>
</reference>
<evidence type="ECO:0000256" key="3">
    <source>
        <dbReference type="ARBA" id="ARBA00022741"/>
    </source>
</evidence>
<evidence type="ECO:0000256" key="1">
    <source>
        <dbReference type="ARBA" id="ARBA00022490"/>
    </source>
</evidence>
<keyword evidence="8" id="KW-0234">DNA repair</keyword>
<organism evidence="10">
    <name type="scientific">hydrothermal vent metagenome</name>
    <dbReference type="NCBI Taxonomy" id="652676"/>
    <lineage>
        <taxon>unclassified sequences</taxon>
        <taxon>metagenomes</taxon>
        <taxon>ecological metagenomes</taxon>
    </lineage>
</organism>
<dbReference type="InterPro" id="IPR051309">
    <property type="entry name" value="ABCF_ATPase"/>
</dbReference>
<keyword evidence="7" id="KW-0238">DNA-binding</keyword>
<dbReference type="EMBL" id="UOFC01000121">
    <property type="protein sequence ID" value="VAW46960.1"/>
    <property type="molecule type" value="Genomic_DNA"/>
</dbReference>
<dbReference type="InterPro" id="IPR027417">
    <property type="entry name" value="P-loop_NTPase"/>
</dbReference>